<accession>W9UZJ6</accession>
<keyword evidence="2" id="KW-0813">Transport</keyword>
<dbReference type="Gene3D" id="3.40.190.170">
    <property type="entry name" value="Bacterial extracellular solute-binding protein, family 7"/>
    <property type="match status" value="1"/>
</dbReference>
<evidence type="ECO:0000313" key="6">
    <source>
        <dbReference type="Proteomes" id="UP000019464"/>
    </source>
</evidence>
<organism evidence="5 6">
    <name type="scientific">Nitrincola nitratireducens</name>
    <dbReference type="NCBI Taxonomy" id="1229521"/>
    <lineage>
        <taxon>Bacteria</taxon>
        <taxon>Pseudomonadati</taxon>
        <taxon>Pseudomonadota</taxon>
        <taxon>Gammaproteobacteria</taxon>
        <taxon>Oceanospirillales</taxon>
        <taxon>Oceanospirillaceae</taxon>
        <taxon>Nitrincola</taxon>
    </lineage>
</organism>
<feature type="chain" id="PRO_5004930944" description="Neu5Ac-binding protein" evidence="4">
    <location>
        <begin position="31"/>
        <end position="341"/>
    </location>
</feature>
<dbReference type="Pfam" id="PF03480">
    <property type="entry name" value="DctP"/>
    <property type="match status" value="1"/>
</dbReference>
<dbReference type="NCBIfam" id="NF037995">
    <property type="entry name" value="TRAP_S1"/>
    <property type="match status" value="1"/>
</dbReference>
<dbReference type="InterPro" id="IPR038404">
    <property type="entry name" value="TRAP_DctP_sf"/>
</dbReference>
<reference evidence="5 6" key="2">
    <citation type="journal article" date="2015" name="Syst. Appl. Microbiol.">
        <title>Nitrincola nitratireducens sp. nov. isolated from a haloalkaline crater lake.</title>
        <authorList>
            <person name="Singh A."/>
            <person name="Vaidya B."/>
            <person name="Tanuku N.R."/>
            <person name="Pinnaka A.K."/>
        </authorList>
    </citation>
    <scope>NUCLEOTIDE SEQUENCE [LARGE SCALE GENOMIC DNA]</scope>
    <source>
        <strain evidence="5 6">AK23</strain>
    </source>
</reference>
<dbReference type="GO" id="GO:0055085">
    <property type="term" value="P:transmembrane transport"/>
    <property type="evidence" value="ECO:0007669"/>
    <property type="project" value="InterPro"/>
</dbReference>
<keyword evidence="6" id="KW-1185">Reference proteome</keyword>
<reference evidence="6" key="1">
    <citation type="submission" date="2012-11" db="EMBL/GenBank/DDBJ databases">
        <authorList>
            <person name="Singh A."/>
            <person name="Pinnaka A.K."/>
            <person name="Vaidya B."/>
        </authorList>
    </citation>
    <scope>NUCLEOTIDE SEQUENCE [LARGE SCALE GENOMIC DNA]</scope>
    <source>
        <strain evidence="6">AK23</strain>
    </source>
</reference>
<feature type="signal peptide" evidence="4">
    <location>
        <begin position="1"/>
        <end position="30"/>
    </location>
</feature>
<dbReference type="Proteomes" id="UP000019464">
    <property type="component" value="Unassembled WGS sequence"/>
</dbReference>
<evidence type="ECO:0008006" key="7">
    <source>
        <dbReference type="Google" id="ProtNLM"/>
    </source>
</evidence>
<comment type="caution">
    <text evidence="5">The sequence shown here is derived from an EMBL/GenBank/DDBJ whole genome shotgun (WGS) entry which is preliminary data.</text>
</comment>
<keyword evidence="3 4" id="KW-0732">Signal</keyword>
<evidence type="ECO:0000256" key="1">
    <source>
        <dbReference type="ARBA" id="ARBA00009023"/>
    </source>
</evidence>
<dbReference type="InterPro" id="IPR018389">
    <property type="entry name" value="DctP_fam"/>
</dbReference>
<evidence type="ECO:0000256" key="2">
    <source>
        <dbReference type="ARBA" id="ARBA00022448"/>
    </source>
</evidence>
<proteinExistence type="inferred from homology"/>
<evidence type="ECO:0000256" key="4">
    <source>
        <dbReference type="SAM" id="SignalP"/>
    </source>
</evidence>
<dbReference type="RefSeq" id="WP_036507788.1">
    <property type="nucleotide sequence ID" value="NZ_AONB01000002.1"/>
</dbReference>
<dbReference type="AlphaFoldDB" id="W9UZJ6"/>
<dbReference type="PANTHER" id="PTHR33376:SF7">
    <property type="entry name" value="C4-DICARBOXYLATE-BINDING PROTEIN DCTB"/>
    <property type="match status" value="1"/>
</dbReference>
<gene>
    <name evidence="5" type="ORF">D791_00734</name>
</gene>
<evidence type="ECO:0000256" key="3">
    <source>
        <dbReference type="ARBA" id="ARBA00022729"/>
    </source>
</evidence>
<dbReference type="STRING" id="1229521.D791_00734"/>
<dbReference type="EMBL" id="AONB01000002">
    <property type="protein sequence ID" value="EXJ12489.1"/>
    <property type="molecule type" value="Genomic_DNA"/>
</dbReference>
<name>W9UZJ6_9GAMM</name>
<protein>
    <recommendedName>
        <fullName evidence="7">Neu5Ac-binding protein</fullName>
    </recommendedName>
</protein>
<dbReference type="PATRIC" id="fig|1229521.3.peg.749"/>
<sequence length="341" mass="38064">MLVAKSKTVKTLTASIVALSAMAFSVSSWASERVRLSIATESGDVSSPNGQAVKRIADLVSEKSDGRISINVFYQGQLGGPQELFDQLVRGNVDLFLGWPQTSYDMRLGVLTLPYLTLSWEEALEAYSKDGWVSEVINPILSGMGLAYLGPFPEGFGGVATAKKYATNYDDARGIKVRSAPIFPLPQTVQAMGFQAVPIDWSEVYTSIQTGVVDGDSSNVIYWDYTYFNDLLDYFVHTKHNFSFYTFLMNEDSWNALSESDRAIVADAVETVVNEQFKNARSEDEKWIQKAQEDGMQYIVPTDEEMSAWVERVRSDVWERAERAIGKDIMDVVRANAEQVQ</sequence>
<comment type="similarity">
    <text evidence="1">Belongs to the bacterial solute-binding protein 7 family.</text>
</comment>
<evidence type="ECO:0000313" key="5">
    <source>
        <dbReference type="EMBL" id="EXJ12489.1"/>
    </source>
</evidence>
<dbReference type="PANTHER" id="PTHR33376">
    <property type="match status" value="1"/>
</dbReference>